<keyword evidence="2" id="KW-1185">Reference proteome</keyword>
<evidence type="ECO:0008006" key="3">
    <source>
        <dbReference type="Google" id="ProtNLM"/>
    </source>
</evidence>
<sequence>MVERASFWHSGIPDCASAMVSWIEGEDQRPLPGLHGTGFFVRRGNAIAFVTSRHCLGPLENDYDEVVKRLAIPYHGVKRKSTGPMLSRDWVRFDSYAIPKVSWNTDEFFSGGDLDLAVLKVSTADDRATRRLLSRAAKLPPTGDWFATAFRVNGGRFPGNTIVQGFPRNGTETSIDYDTANVIVEGATFRGTVTGRGDYPHTWRIEFQQEHARLTDLDGVSGSPVFLQWRNKYGMMAALAGVMIRGTFPVGQFIDVSWYVDALSQLGV</sequence>
<evidence type="ECO:0000313" key="2">
    <source>
        <dbReference type="Proteomes" id="UP001629432"/>
    </source>
</evidence>
<dbReference type="InterPro" id="IPR009003">
    <property type="entry name" value="Peptidase_S1_PA"/>
</dbReference>
<gene>
    <name evidence="1" type="ORF">PQQ63_36540</name>
</gene>
<comment type="caution">
    <text evidence="1">The sequence shown here is derived from an EMBL/GenBank/DDBJ whole genome shotgun (WGS) entry which is preliminary data.</text>
</comment>
<dbReference type="SUPFAM" id="SSF50494">
    <property type="entry name" value="Trypsin-like serine proteases"/>
    <property type="match status" value="1"/>
</dbReference>
<name>A0ABW9E5Y0_9BURK</name>
<reference evidence="1 2" key="1">
    <citation type="journal article" date="2024" name="Chem. Sci.">
        <title>Discovery of megapolipeptins by genome mining of a Burkholderiales bacteria collection.</title>
        <authorList>
            <person name="Paulo B.S."/>
            <person name="Recchia M.J.J."/>
            <person name="Lee S."/>
            <person name="Fergusson C.H."/>
            <person name="Romanowski S.B."/>
            <person name="Hernandez A."/>
            <person name="Krull N."/>
            <person name="Liu D.Y."/>
            <person name="Cavanagh H."/>
            <person name="Bos A."/>
            <person name="Gray C.A."/>
            <person name="Murphy B.T."/>
            <person name="Linington R.G."/>
            <person name="Eustaquio A.S."/>
        </authorList>
    </citation>
    <scope>NUCLEOTIDE SEQUENCE [LARGE SCALE GENOMIC DNA]</scope>
    <source>
        <strain evidence="1 2">RL17-338-BIC-A</strain>
    </source>
</reference>
<accession>A0ABW9E5Y0</accession>
<organism evidence="1 2">
    <name type="scientific">Paraburkholderia metrosideri</name>
    <dbReference type="NCBI Taxonomy" id="580937"/>
    <lineage>
        <taxon>Bacteria</taxon>
        <taxon>Pseudomonadati</taxon>
        <taxon>Pseudomonadota</taxon>
        <taxon>Betaproteobacteria</taxon>
        <taxon>Burkholderiales</taxon>
        <taxon>Burkholderiaceae</taxon>
        <taxon>Paraburkholderia</taxon>
    </lineage>
</organism>
<dbReference type="EMBL" id="JAQQCF010000061">
    <property type="protein sequence ID" value="MFM0642198.1"/>
    <property type="molecule type" value="Genomic_DNA"/>
</dbReference>
<dbReference type="Proteomes" id="UP001629432">
    <property type="component" value="Unassembled WGS sequence"/>
</dbReference>
<dbReference type="RefSeq" id="WP_408242085.1">
    <property type="nucleotide sequence ID" value="NZ_JAQQCF010000061.1"/>
</dbReference>
<proteinExistence type="predicted"/>
<evidence type="ECO:0000313" key="1">
    <source>
        <dbReference type="EMBL" id="MFM0642198.1"/>
    </source>
</evidence>
<protein>
    <recommendedName>
        <fullName evidence="3">Trypsin-like peptidase domain-containing protein</fullName>
    </recommendedName>
</protein>